<protein>
    <recommendedName>
        <fullName evidence="4">WXG100 family type VII secretion target</fullName>
    </recommendedName>
</protein>
<reference evidence="2" key="2">
    <citation type="submission" date="2023-06" db="EMBL/GenBank/DDBJ databases">
        <authorList>
            <person name="Mure A."/>
            <person name="Hattori Y."/>
        </authorList>
    </citation>
    <scope>NUCLEOTIDE SEQUENCE</scope>
    <source>
        <strain evidence="2">KH-74</strain>
    </source>
</reference>
<dbReference type="AlphaFoldDB" id="A0AAV5S2F7"/>
<organism evidence="2 3">
    <name type="scientific">Maudiozyma humilis</name>
    <name type="common">Sour dough yeast</name>
    <name type="synonym">Kazachstania humilis</name>
    <dbReference type="NCBI Taxonomy" id="51915"/>
    <lineage>
        <taxon>Eukaryota</taxon>
        <taxon>Fungi</taxon>
        <taxon>Dikarya</taxon>
        <taxon>Ascomycota</taxon>
        <taxon>Saccharomycotina</taxon>
        <taxon>Saccharomycetes</taxon>
        <taxon>Saccharomycetales</taxon>
        <taxon>Saccharomycetaceae</taxon>
        <taxon>Maudiozyma</taxon>
    </lineage>
</organism>
<evidence type="ECO:0000313" key="1">
    <source>
        <dbReference type="EMBL" id="GMM57204.1"/>
    </source>
</evidence>
<gene>
    <name evidence="1" type="ORF">DAKH74_038200</name>
    <name evidence="2" type="ORF">DAKH74_038220</name>
</gene>
<evidence type="ECO:0000313" key="3">
    <source>
        <dbReference type="Proteomes" id="UP001377567"/>
    </source>
</evidence>
<sequence length="66" mass="7121">MLSGVLQVHADQLNGVTEQHASMENDIATIQESIAYLTKGLGDTRMICDWQGAELEEIKAHTGGHG</sequence>
<accession>A0AAV5S2F7</accession>
<dbReference type="EMBL" id="BTGD01000011">
    <property type="protein sequence ID" value="GMM57204.1"/>
    <property type="molecule type" value="Genomic_DNA"/>
</dbReference>
<dbReference type="EMBL" id="BTGD01000011">
    <property type="protein sequence ID" value="GMM57206.1"/>
    <property type="molecule type" value="Genomic_DNA"/>
</dbReference>
<keyword evidence="3" id="KW-1185">Reference proteome</keyword>
<comment type="caution">
    <text evidence="2">The sequence shown here is derived from an EMBL/GenBank/DDBJ whole genome shotgun (WGS) entry which is preliminary data.</text>
</comment>
<evidence type="ECO:0008006" key="4">
    <source>
        <dbReference type="Google" id="ProtNLM"/>
    </source>
</evidence>
<dbReference type="Proteomes" id="UP001377567">
    <property type="component" value="Unassembled WGS sequence"/>
</dbReference>
<name>A0AAV5S2F7_MAUHU</name>
<proteinExistence type="predicted"/>
<reference evidence="2 3" key="1">
    <citation type="journal article" date="2023" name="Elife">
        <title>Identification of key yeast species and microbe-microbe interactions impacting larval growth of Drosophila in the wild.</title>
        <authorList>
            <person name="Mure A."/>
            <person name="Sugiura Y."/>
            <person name="Maeda R."/>
            <person name="Honda K."/>
            <person name="Sakurai N."/>
            <person name="Takahashi Y."/>
            <person name="Watada M."/>
            <person name="Katoh T."/>
            <person name="Gotoh A."/>
            <person name="Gotoh Y."/>
            <person name="Taniguchi I."/>
            <person name="Nakamura K."/>
            <person name="Hayashi T."/>
            <person name="Katayama T."/>
            <person name="Uemura T."/>
            <person name="Hattori Y."/>
        </authorList>
    </citation>
    <scope>NUCLEOTIDE SEQUENCE [LARGE SCALE GENOMIC DNA]</scope>
    <source>
        <strain evidence="2 3">KH-74</strain>
    </source>
</reference>
<evidence type="ECO:0000313" key="2">
    <source>
        <dbReference type="EMBL" id="GMM57206.1"/>
    </source>
</evidence>